<accession>A0A6C0HFL5</accession>
<dbReference type="AlphaFoldDB" id="A0A6C0HFL5"/>
<reference evidence="2" key="1">
    <citation type="journal article" date="2020" name="Nature">
        <title>Giant virus diversity and host interactions through global metagenomics.</title>
        <authorList>
            <person name="Schulz F."/>
            <person name="Roux S."/>
            <person name="Paez-Espino D."/>
            <person name="Jungbluth S."/>
            <person name="Walsh D.A."/>
            <person name="Denef V.J."/>
            <person name="McMahon K.D."/>
            <person name="Konstantinidis K.T."/>
            <person name="Eloe-Fadrosh E.A."/>
            <person name="Kyrpides N.C."/>
            <person name="Woyke T."/>
        </authorList>
    </citation>
    <scope>NUCLEOTIDE SEQUENCE</scope>
    <source>
        <strain evidence="2">GVMAG-M-3300023179-97</strain>
    </source>
</reference>
<name>A0A6C0HFL5_9ZZZZ</name>
<feature type="region of interest" description="Disordered" evidence="1">
    <location>
        <begin position="62"/>
        <end position="96"/>
    </location>
</feature>
<feature type="compositionally biased region" description="Low complexity" evidence="1">
    <location>
        <begin position="79"/>
        <end position="90"/>
    </location>
</feature>
<sequence>MSSVLNVGVMRGNPVGNQIRSLQNQLDESFRRMQLLLTALEAKSPEVAQEYVRLREEADKSIVAATPSSQPQPSTQRNPVVQQFQPSQPVRGGARF</sequence>
<feature type="compositionally biased region" description="Polar residues" evidence="1">
    <location>
        <begin position="66"/>
        <end position="78"/>
    </location>
</feature>
<proteinExistence type="predicted"/>
<organism evidence="2">
    <name type="scientific">viral metagenome</name>
    <dbReference type="NCBI Taxonomy" id="1070528"/>
    <lineage>
        <taxon>unclassified sequences</taxon>
        <taxon>metagenomes</taxon>
        <taxon>organismal metagenomes</taxon>
    </lineage>
</organism>
<evidence type="ECO:0000313" key="2">
    <source>
        <dbReference type="EMBL" id="QHT78936.1"/>
    </source>
</evidence>
<evidence type="ECO:0000256" key="1">
    <source>
        <dbReference type="SAM" id="MobiDB-lite"/>
    </source>
</evidence>
<dbReference type="EMBL" id="MN739942">
    <property type="protein sequence ID" value="QHT78936.1"/>
    <property type="molecule type" value="Genomic_DNA"/>
</dbReference>
<protein>
    <submittedName>
        <fullName evidence="2">Uncharacterized protein</fullName>
    </submittedName>
</protein>